<dbReference type="EMBL" id="ANNX02000031">
    <property type="protein sequence ID" value="KYC40029.1"/>
    <property type="molecule type" value="Genomic_DNA"/>
</dbReference>
<dbReference type="InterPro" id="IPR000182">
    <property type="entry name" value="GNAT_dom"/>
</dbReference>
<gene>
    <name evidence="5" type="ORF">WA1_29165</name>
</gene>
<dbReference type="InterPro" id="IPR016181">
    <property type="entry name" value="Acyl_CoA_acyltransferase"/>
</dbReference>
<dbReference type="PROSITE" id="PS51186">
    <property type="entry name" value="GNAT"/>
    <property type="match status" value="1"/>
</dbReference>
<keyword evidence="3" id="KW-0012">Acyltransferase</keyword>
<dbReference type="Pfam" id="PF00583">
    <property type="entry name" value="Acetyltransf_1"/>
    <property type="match status" value="1"/>
</dbReference>
<sequence>MNEQQILIRHATTDDISTIMELILLKAEFDGCLDSLEATPQKLEDTIFCQNPLAFILLAEIDENAIGFASYHRIYSTFLAKPGIWLDDLYIKAEYRHCGVGTALINHLCRINENMGGARIDWIVRANNLPAVKFYEKMGAKIIERVRLCRLEREAIATTANELSYQGRIE</sequence>
<reference evidence="5 6" key="1">
    <citation type="journal article" date="2013" name="Genome Biol. Evol.">
        <title>Genomes of Stigonematalean cyanobacteria (subsection V) and the evolution of oxygenic photosynthesis from prokaryotes to plastids.</title>
        <authorList>
            <person name="Dagan T."/>
            <person name="Roettger M."/>
            <person name="Stucken K."/>
            <person name="Landan G."/>
            <person name="Koch R."/>
            <person name="Major P."/>
            <person name="Gould S.B."/>
            <person name="Goremykin V.V."/>
            <person name="Rippka R."/>
            <person name="Tandeau de Marsac N."/>
            <person name="Gugger M."/>
            <person name="Lockhart P.J."/>
            <person name="Allen J.F."/>
            <person name="Brune I."/>
            <person name="Maus I."/>
            <person name="Puhler A."/>
            <person name="Martin W.F."/>
        </authorList>
    </citation>
    <scope>NUCLEOTIDE SEQUENCE [LARGE SCALE GENOMIC DNA]</scope>
    <source>
        <strain evidence="5 6">PCC 7110</strain>
    </source>
</reference>
<dbReference type="RefSeq" id="WP_017747076.1">
    <property type="nucleotide sequence ID" value="NZ_KQ976354.1"/>
</dbReference>
<dbReference type="AlphaFoldDB" id="A0A139X5Q6"/>
<dbReference type="Proteomes" id="UP000076925">
    <property type="component" value="Unassembled WGS sequence"/>
</dbReference>
<evidence type="ECO:0000313" key="6">
    <source>
        <dbReference type="Proteomes" id="UP000076925"/>
    </source>
</evidence>
<dbReference type="PANTHER" id="PTHR10545">
    <property type="entry name" value="DIAMINE N-ACETYLTRANSFERASE"/>
    <property type="match status" value="1"/>
</dbReference>
<name>A0A139X5Q6_9CYAN</name>
<dbReference type="CDD" id="cd04301">
    <property type="entry name" value="NAT_SF"/>
    <property type="match status" value="1"/>
</dbReference>
<keyword evidence="6" id="KW-1185">Reference proteome</keyword>
<comment type="caution">
    <text evidence="5">The sequence shown here is derived from an EMBL/GenBank/DDBJ whole genome shotgun (WGS) entry which is preliminary data.</text>
</comment>
<evidence type="ECO:0000256" key="1">
    <source>
        <dbReference type="ARBA" id="ARBA00008694"/>
    </source>
</evidence>
<protein>
    <submittedName>
        <fullName evidence="5">GCN5 family acetyltransferase</fullName>
    </submittedName>
</protein>
<dbReference type="SUPFAM" id="SSF55729">
    <property type="entry name" value="Acyl-CoA N-acyltransferases (Nat)"/>
    <property type="match status" value="1"/>
</dbReference>
<dbReference type="OrthoDB" id="9792929at2"/>
<feature type="domain" description="N-acetyltransferase" evidence="4">
    <location>
        <begin position="6"/>
        <end position="170"/>
    </location>
</feature>
<evidence type="ECO:0000259" key="4">
    <source>
        <dbReference type="PROSITE" id="PS51186"/>
    </source>
</evidence>
<dbReference type="Gene3D" id="3.40.630.30">
    <property type="match status" value="1"/>
</dbReference>
<evidence type="ECO:0000256" key="2">
    <source>
        <dbReference type="ARBA" id="ARBA00022679"/>
    </source>
</evidence>
<proteinExistence type="inferred from homology"/>
<comment type="similarity">
    <text evidence="1">Belongs to the acetyltransferase family.</text>
</comment>
<organism evidence="5 6">
    <name type="scientific">Scytonema hofmannii PCC 7110</name>
    <dbReference type="NCBI Taxonomy" id="128403"/>
    <lineage>
        <taxon>Bacteria</taxon>
        <taxon>Bacillati</taxon>
        <taxon>Cyanobacteriota</taxon>
        <taxon>Cyanophyceae</taxon>
        <taxon>Nostocales</taxon>
        <taxon>Scytonemataceae</taxon>
        <taxon>Scytonema</taxon>
    </lineage>
</organism>
<keyword evidence="2 5" id="KW-0808">Transferase</keyword>
<accession>A0A139X5Q6</accession>
<evidence type="ECO:0000256" key="3">
    <source>
        <dbReference type="ARBA" id="ARBA00023315"/>
    </source>
</evidence>
<evidence type="ECO:0000313" key="5">
    <source>
        <dbReference type="EMBL" id="KYC40029.1"/>
    </source>
</evidence>
<dbReference type="InterPro" id="IPR051016">
    <property type="entry name" value="Diverse_Substrate_AcTransf"/>
</dbReference>
<dbReference type="GO" id="GO:0008080">
    <property type="term" value="F:N-acetyltransferase activity"/>
    <property type="evidence" value="ECO:0007669"/>
    <property type="project" value="TreeGrafter"/>
</dbReference>
<dbReference type="STRING" id="128403.WA1_29165"/>
<dbReference type="FunFam" id="3.40.630.30:FF:000064">
    <property type="entry name" value="GNAT family acetyltransferase"/>
    <property type="match status" value="1"/>
</dbReference>
<dbReference type="PANTHER" id="PTHR10545:SF29">
    <property type="entry name" value="GH14572P-RELATED"/>
    <property type="match status" value="1"/>
</dbReference>